<dbReference type="FunFam" id="3.20.20.80:FF:000029">
    <property type="entry name" value="Beta-glucuronidase"/>
    <property type="match status" value="1"/>
</dbReference>
<dbReference type="Pfam" id="PF00703">
    <property type="entry name" value="Glyco_hydro_2"/>
    <property type="match status" value="1"/>
</dbReference>
<keyword evidence="7 12" id="KW-0732">Signal</keyword>
<evidence type="ECO:0000259" key="15">
    <source>
        <dbReference type="Pfam" id="PF02837"/>
    </source>
</evidence>
<evidence type="ECO:0000313" key="17">
    <source>
        <dbReference type="Proteomes" id="UP001347796"/>
    </source>
</evidence>
<accession>A0AAN8KBY3</accession>
<evidence type="ECO:0000256" key="3">
    <source>
        <dbReference type="ARBA" id="ARBA00007401"/>
    </source>
</evidence>
<dbReference type="InterPro" id="IPR017853">
    <property type="entry name" value="GH"/>
</dbReference>
<comment type="subunit">
    <text evidence="4">Homotetramer.</text>
</comment>
<evidence type="ECO:0000256" key="4">
    <source>
        <dbReference type="ARBA" id="ARBA00011881"/>
    </source>
</evidence>
<keyword evidence="8" id="KW-0378">Hydrolase</keyword>
<evidence type="ECO:0000256" key="7">
    <source>
        <dbReference type="ARBA" id="ARBA00022729"/>
    </source>
</evidence>
<dbReference type="NCBIfam" id="NF007538">
    <property type="entry name" value="PRK10150.1"/>
    <property type="match status" value="1"/>
</dbReference>
<evidence type="ECO:0000256" key="6">
    <source>
        <dbReference type="ARBA" id="ARBA00016205"/>
    </source>
</evidence>
<comment type="subcellular location">
    <subcellularLocation>
        <location evidence="2">Lysosome</location>
    </subcellularLocation>
</comment>
<dbReference type="InterPro" id="IPR006102">
    <property type="entry name" value="Ig-like_GH2"/>
</dbReference>
<reference evidence="16 17" key="1">
    <citation type="submission" date="2024-01" db="EMBL/GenBank/DDBJ databases">
        <title>The genome of the rayed Mediterranean limpet Patella caerulea (Linnaeus, 1758).</title>
        <authorList>
            <person name="Anh-Thu Weber A."/>
            <person name="Halstead-Nussloch G."/>
        </authorList>
    </citation>
    <scope>NUCLEOTIDE SEQUENCE [LARGE SCALE GENOMIC DNA]</scope>
    <source>
        <strain evidence="16">AATW-2023a</strain>
        <tissue evidence="16">Whole specimen</tissue>
    </source>
</reference>
<comment type="caution">
    <text evidence="16">The sequence shown here is derived from an EMBL/GenBank/DDBJ whole genome shotgun (WGS) entry which is preliminary data.</text>
</comment>
<evidence type="ECO:0000256" key="9">
    <source>
        <dbReference type="ARBA" id="ARBA00023180"/>
    </source>
</evidence>
<dbReference type="InterPro" id="IPR006104">
    <property type="entry name" value="Glyco_hydro_2_N"/>
</dbReference>
<comment type="similarity">
    <text evidence="3">Belongs to the glycosyl hydrolase 2 family.</text>
</comment>
<feature type="domain" description="Glycoside hydrolase family 2 catalytic" evidence="14">
    <location>
        <begin position="325"/>
        <end position="624"/>
    </location>
</feature>
<dbReference type="Gene3D" id="2.60.40.10">
    <property type="entry name" value="Immunoglobulins"/>
    <property type="match status" value="1"/>
</dbReference>
<dbReference type="InterPro" id="IPR036156">
    <property type="entry name" value="Beta-gal/glucu_dom_sf"/>
</dbReference>
<dbReference type="InterPro" id="IPR006101">
    <property type="entry name" value="Glyco_hydro_2"/>
</dbReference>
<dbReference type="SUPFAM" id="SSF51445">
    <property type="entry name" value="(Trans)glycosidases"/>
    <property type="match status" value="1"/>
</dbReference>
<dbReference type="PANTHER" id="PTHR10066:SF67">
    <property type="entry name" value="BETA-GLUCURONIDASE"/>
    <property type="match status" value="1"/>
</dbReference>
<proteinExistence type="inferred from homology"/>
<keyword evidence="11" id="KW-0326">Glycosidase</keyword>
<evidence type="ECO:0000256" key="11">
    <source>
        <dbReference type="ARBA" id="ARBA00023295"/>
    </source>
</evidence>
<name>A0AAN8KBY3_PATCE</name>
<dbReference type="EC" id="3.2.1.31" evidence="5"/>
<evidence type="ECO:0000313" key="16">
    <source>
        <dbReference type="EMBL" id="KAK6192267.1"/>
    </source>
</evidence>
<gene>
    <name evidence="16" type="ORF">SNE40_003766</name>
</gene>
<feature type="chain" id="PRO_5042842335" description="Beta-glucuronidase" evidence="12">
    <location>
        <begin position="26"/>
        <end position="640"/>
    </location>
</feature>
<dbReference type="GO" id="GO:0005615">
    <property type="term" value="C:extracellular space"/>
    <property type="evidence" value="ECO:0007669"/>
    <property type="project" value="TreeGrafter"/>
</dbReference>
<evidence type="ECO:0000259" key="13">
    <source>
        <dbReference type="Pfam" id="PF00703"/>
    </source>
</evidence>
<dbReference type="GO" id="GO:0004566">
    <property type="term" value="F:beta-glucuronidase activity"/>
    <property type="evidence" value="ECO:0007669"/>
    <property type="project" value="UniProtKB-EC"/>
</dbReference>
<dbReference type="EMBL" id="JAZGQO010000002">
    <property type="protein sequence ID" value="KAK6192267.1"/>
    <property type="molecule type" value="Genomic_DNA"/>
</dbReference>
<evidence type="ECO:0000256" key="1">
    <source>
        <dbReference type="ARBA" id="ARBA00003025"/>
    </source>
</evidence>
<dbReference type="Proteomes" id="UP001347796">
    <property type="component" value="Unassembled WGS sequence"/>
</dbReference>
<feature type="domain" description="Glycosyl hydrolases family 2 sugar binding" evidence="15">
    <location>
        <begin position="39"/>
        <end position="219"/>
    </location>
</feature>
<dbReference type="SUPFAM" id="SSF49303">
    <property type="entry name" value="beta-Galactosidase/glucuronidase domain"/>
    <property type="match status" value="1"/>
</dbReference>
<keyword evidence="17" id="KW-1185">Reference proteome</keyword>
<evidence type="ECO:0000256" key="12">
    <source>
        <dbReference type="SAM" id="SignalP"/>
    </source>
</evidence>
<dbReference type="GO" id="GO:0019391">
    <property type="term" value="P:glucuronoside catabolic process"/>
    <property type="evidence" value="ECO:0007669"/>
    <property type="project" value="TreeGrafter"/>
</dbReference>
<protein>
    <recommendedName>
        <fullName evidence="6">Beta-glucuronidase</fullName>
        <ecNumber evidence="5">3.2.1.31</ecNumber>
    </recommendedName>
</protein>
<dbReference type="InterPro" id="IPR013783">
    <property type="entry name" value="Ig-like_fold"/>
</dbReference>
<dbReference type="InterPro" id="IPR006103">
    <property type="entry name" value="Glyco_hydro_2_cat"/>
</dbReference>
<evidence type="ECO:0000256" key="8">
    <source>
        <dbReference type="ARBA" id="ARBA00022801"/>
    </source>
</evidence>
<comment type="function">
    <text evidence="1">Plays an important role in the degradation of dermatan and keratan sulfates.</text>
</comment>
<dbReference type="AlphaFoldDB" id="A0AAN8KBY3"/>
<dbReference type="PANTHER" id="PTHR10066">
    <property type="entry name" value="BETA-GLUCURONIDASE"/>
    <property type="match status" value="1"/>
</dbReference>
<sequence length="640" mass="73130">MARVAGLVLIVGLYCLSLAPAPIWGKGMLFPRDSETRQIRNLDGMWNFRIDTSSNRNQGFEQKWFSSPLQQSGPVVTMPVPSSFNDVLADKTIRDFVGWAWYDREFFVPSDWMNKRVVLRFESAHYYSIVYVNSQQVMTHNGGHLPFEADINQYVNFNGPNRVTLALNNTLTPDTLPPGTVRYETDTNRYPAGYFVQNVQMDFFNYGGIHRHVRIYSTPKTYIDDITITTDIQGTTGIVKYEVIAGGQPGFVTGEVAILDKMGNVVGSKQSLSDTIQIANANFWWPYTMNTSSPGYQYTMKVTLGQATTNDKDVYRLPFGIRTVTMTTHQWLINNQPFYCHGVNKHEDADIRGKGLDYALIARDFSMLKWLGVNCFRTSHYPYAEEILDQASEQGIVIIDESPGVGITELDNFDNTSLLHHLEVMGEMVRRDKNKPAVLVWSVANEPRSGLSAAGPYFQSVIGHTQSLDPTRPVTFVCNNDYEDDFAIPYVDIILINRYYAWYSDNGHTEVIQLQLDWDLINWRKKYNKPIMVSEYGADTIAGLHREPSFVFSEEYQVDFMSEYHHIFDKHRNDFFVGELVWNFADFMTVQGITRVNGNRKGLLSRQREPKASAHLLRKRYMAMFNSTATDQTFKPCSGL</sequence>
<organism evidence="16 17">
    <name type="scientific">Patella caerulea</name>
    <name type="common">Rayed Mediterranean limpet</name>
    <dbReference type="NCBI Taxonomy" id="87958"/>
    <lineage>
        <taxon>Eukaryota</taxon>
        <taxon>Metazoa</taxon>
        <taxon>Spiralia</taxon>
        <taxon>Lophotrochozoa</taxon>
        <taxon>Mollusca</taxon>
        <taxon>Gastropoda</taxon>
        <taxon>Patellogastropoda</taxon>
        <taxon>Patelloidea</taxon>
        <taxon>Patellidae</taxon>
        <taxon>Patella</taxon>
    </lineage>
</organism>
<evidence type="ECO:0000256" key="5">
    <source>
        <dbReference type="ARBA" id="ARBA00012761"/>
    </source>
</evidence>
<dbReference type="FunFam" id="2.60.40.10:FF:000628">
    <property type="entry name" value="Beta-glucuronidase"/>
    <property type="match status" value="1"/>
</dbReference>
<keyword evidence="10" id="KW-0458">Lysosome</keyword>
<evidence type="ECO:0000256" key="10">
    <source>
        <dbReference type="ARBA" id="ARBA00023228"/>
    </source>
</evidence>
<feature type="domain" description="Glycoside hydrolase family 2 immunoglobulin-like beta-sandwich" evidence="13">
    <location>
        <begin position="221"/>
        <end position="322"/>
    </location>
</feature>
<dbReference type="SUPFAM" id="SSF49785">
    <property type="entry name" value="Galactose-binding domain-like"/>
    <property type="match status" value="1"/>
</dbReference>
<keyword evidence="9" id="KW-0325">Glycoprotein</keyword>
<dbReference type="Gene3D" id="2.60.120.260">
    <property type="entry name" value="Galactose-binding domain-like"/>
    <property type="match status" value="1"/>
</dbReference>
<dbReference type="PRINTS" id="PR00132">
    <property type="entry name" value="GLHYDRLASE2"/>
</dbReference>
<evidence type="ECO:0000256" key="2">
    <source>
        <dbReference type="ARBA" id="ARBA00004371"/>
    </source>
</evidence>
<dbReference type="GO" id="GO:0005764">
    <property type="term" value="C:lysosome"/>
    <property type="evidence" value="ECO:0007669"/>
    <property type="project" value="UniProtKB-SubCell"/>
</dbReference>
<dbReference type="GO" id="GO:0030246">
    <property type="term" value="F:carbohydrate binding"/>
    <property type="evidence" value="ECO:0007669"/>
    <property type="project" value="TreeGrafter"/>
</dbReference>
<dbReference type="Pfam" id="PF02836">
    <property type="entry name" value="Glyco_hydro_2_C"/>
    <property type="match status" value="1"/>
</dbReference>
<dbReference type="FunFam" id="2.60.120.260:FF:000027">
    <property type="entry name" value="Beta-glucuronidase"/>
    <property type="match status" value="1"/>
</dbReference>
<dbReference type="Gene3D" id="3.20.20.80">
    <property type="entry name" value="Glycosidases"/>
    <property type="match status" value="1"/>
</dbReference>
<dbReference type="InterPro" id="IPR008979">
    <property type="entry name" value="Galactose-bd-like_sf"/>
</dbReference>
<dbReference type="GO" id="GO:0005975">
    <property type="term" value="P:carbohydrate metabolic process"/>
    <property type="evidence" value="ECO:0007669"/>
    <property type="project" value="InterPro"/>
</dbReference>
<feature type="signal peptide" evidence="12">
    <location>
        <begin position="1"/>
        <end position="25"/>
    </location>
</feature>
<evidence type="ECO:0000259" key="14">
    <source>
        <dbReference type="Pfam" id="PF02836"/>
    </source>
</evidence>
<dbReference type="Pfam" id="PF02837">
    <property type="entry name" value="Glyco_hydro_2_N"/>
    <property type="match status" value="1"/>
</dbReference>